<dbReference type="EMBL" id="GL442047">
    <property type="protein sequence ID" value="EFN64006.1"/>
    <property type="molecule type" value="Genomic_DNA"/>
</dbReference>
<dbReference type="OrthoDB" id="515366at2759"/>
<dbReference type="Pfam" id="PF14050">
    <property type="entry name" value="Nudc_N"/>
    <property type="match status" value="1"/>
</dbReference>
<dbReference type="InterPro" id="IPR008978">
    <property type="entry name" value="HSP20-like_chaperone"/>
</dbReference>
<dbReference type="InterPro" id="IPR007052">
    <property type="entry name" value="CS_dom"/>
</dbReference>
<keyword evidence="4" id="KW-1185">Reference proteome</keyword>
<dbReference type="OMA" id="EINIEMP"/>
<evidence type="ECO:0000313" key="3">
    <source>
        <dbReference type="EMBL" id="EFN64006.1"/>
    </source>
</evidence>
<keyword evidence="1" id="KW-0597">Phosphoprotein</keyword>
<dbReference type="PANTHER" id="PTHR12356">
    <property type="entry name" value="NUCLEAR MOVEMENT PROTEIN NUDC"/>
    <property type="match status" value="1"/>
</dbReference>
<dbReference type="InterPro" id="IPR037898">
    <property type="entry name" value="NudC_fam"/>
</dbReference>
<dbReference type="Gene3D" id="2.60.40.790">
    <property type="match status" value="1"/>
</dbReference>
<sequence>MGTDRDEIFLHILREEKNINNFLDAFFGFLYRCTDFYVESNSEQKLGFPSGVAEKLVLSSMYKWKNIASTLQKTISSVEDSTLNNSSSVSHSNQLTLTDNKNCSLTPPVVQEIEIDSCTESTDVNLPLAESLKIDHVSDSYNGAIRDNYVWTQTLNDLDVLVKIPEHIKTSKDTIKVNISSDEIKIDVKPLNSLANCEWDNIFDGKLSFKIRKDESIWSIEPGKHINIHLEKATERWWEALIIDEPKIDLSKIDCSKHFDDMMPEEQMKVQKLMWNQQQKLLGKSTSEQIKMEAILKQAWNAKGSPFQGTPYDPTILK</sequence>
<accession>E2ARC8</accession>
<dbReference type="PROSITE" id="PS51203">
    <property type="entry name" value="CS"/>
    <property type="match status" value="1"/>
</dbReference>
<dbReference type="CDD" id="cd06467">
    <property type="entry name" value="p23_NUDC_like"/>
    <property type="match status" value="1"/>
</dbReference>
<dbReference type="FunCoup" id="E2ARC8">
    <property type="interactions" value="961"/>
</dbReference>
<dbReference type="AlphaFoldDB" id="E2ARC8"/>
<protein>
    <submittedName>
        <fullName evidence="3">NudC domain-containing protein 3</fullName>
    </submittedName>
</protein>
<reference evidence="3 4" key="1">
    <citation type="journal article" date="2010" name="Science">
        <title>Genomic comparison of the ants Camponotus floridanus and Harpegnathos saltator.</title>
        <authorList>
            <person name="Bonasio R."/>
            <person name="Zhang G."/>
            <person name="Ye C."/>
            <person name="Mutti N.S."/>
            <person name="Fang X."/>
            <person name="Qin N."/>
            <person name="Donahue G."/>
            <person name="Yang P."/>
            <person name="Li Q."/>
            <person name="Li C."/>
            <person name="Zhang P."/>
            <person name="Huang Z."/>
            <person name="Berger S.L."/>
            <person name="Reinberg D."/>
            <person name="Wang J."/>
            <person name="Liebig J."/>
        </authorList>
    </citation>
    <scope>NUCLEOTIDE SEQUENCE [LARGE SCALE GENOMIC DNA]</scope>
    <source>
        <strain evidence="4">C129</strain>
    </source>
</reference>
<dbReference type="GO" id="GO:0051082">
    <property type="term" value="F:unfolded protein binding"/>
    <property type="evidence" value="ECO:0007669"/>
    <property type="project" value="TreeGrafter"/>
</dbReference>
<dbReference type="GO" id="GO:0005737">
    <property type="term" value="C:cytoplasm"/>
    <property type="evidence" value="ECO:0007669"/>
    <property type="project" value="TreeGrafter"/>
</dbReference>
<name>E2ARC8_CAMFO</name>
<dbReference type="STRING" id="104421.E2ARC8"/>
<feature type="domain" description="CS" evidence="2">
    <location>
        <begin position="144"/>
        <end position="242"/>
    </location>
</feature>
<evidence type="ECO:0000313" key="4">
    <source>
        <dbReference type="Proteomes" id="UP000000311"/>
    </source>
</evidence>
<dbReference type="SUPFAM" id="SSF49764">
    <property type="entry name" value="HSP20-like chaperones"/>
    <property type="match status" value="1"/>
</dbReference>
<evidence type="ECO:0000259" key="2">
    <source>
        <dbReference type="PROSITE" id="PS51203"/>
    </source>
</evidence>
<dbReference type="Proteomes" id="UP000000311">
    <property type="component" value="Unassembled WGS sequence"/>
</dbReference>
<dbReference type="InParanoid" id="E2ARC8"/>
<dbReference type="InterPro" id="IPR025934">
    <property type="entry name" value="NudC_N_dom"/>
</dbReference>
<gene>
    <name evidence="3" type="ORF">EAG_10541</name>
</gene>
<organism evidence="4">
    <name type="scientific">Camponotus floridanus</name>
    <name type="common">Florida carpenter ant</name>
    <dbReference type="NCBI Taxonomy" id="104421"/>
    <lineage>
        <taxon>Eukaryota</taxon>
        <taxon>Metazoa</taxon>
        <taxon>Ecdysozoa</taxon>
        <taxon>Arthropoda</taxon>
        <taxon>Hexapoda</taxon>
        <taxon>Insecta</taxon>
        <taxon>Pterygota</taxon>
        <taxon>Neoptera</taxon>
        <taxon>Endopterygota</taxon>
        <taxon>Hymenoptera</taxon>
        <taxon>Apocrita</taxon>
        <taxon>Aculeata</taxon>
        <taxon>Formicoidea</taxon>
        <taxon>Formicidae</taxon>
        <taxon>Formicinae</taxon>
        <taxon>Camponotus</taxon>
    </lineage>
</organism>
<dbReference type="Pfam" id="PF04969">
    <property type="entry name" value="CS"/>
    <property type="match status" value="1"/>
</dbReference>
<proteinExistence type="predicted"/>
<dbReference type="PANTHER" id="PTHR12356:SF19">
    <property type="entry name" value="NUDC DOMAIN-CONTAINING PROTEIN 3"/>
    <property type="match status" value="1"/>
</dbReference>
<evidence type="ECO:0000256" key="1">
    <source>
        <dbReference type="ARBA" id="ARBA00022553"/>
    </source>
</evidence>
<dbReference type="GO" id="GO:0006457">
    <property type="term" value="P:protein folding"/>
    <property type="evidence" value="ECO:0007669"/>
    <property type="project" value="TreeGrafter"/>
</dbReference>